<protein>
    <submittedName>
        <fullName evidence="2">Uncharacterized protein</fullName>
    </submittedName>
</protein>
<evidence type="ECO:0000313" key="2">
    <source>
        <dbReference type="EMBL" id="KAL0319993.1"/>
    </source>
</evidence>
<name>A0AAW2LMR2_SESRA</name>
<proteinExistence type="predicted"/>
<dbReference type="AlphaFoldDB" id="A0AAW2LMR2"/>
<reference evidence="2" key="1">
    <citation type="submission" date="2020-06" db="EMBL/GenBank/DDBJ databases">
        <authorList>
            <person name="Li T."/>
            <person name="Hu X."/>
            <person name="Zhang T."/>
            <person name="Song X."/>
            <person name="Zhang H."/>
            <person name="Dai N."/>
            <person name="Sheng W."/>
            <person name="Hou X."/>
            <person name="Wei L."/>
        </authorList>
    </citation>
    <scope>NUCLEOTIDE SEQUENCE</scope>
    <source>
        <strain evidence="2">G02</strain>
        <tissue evidence="2">Leaf</tissue>
    </source>
</reference>
<comment type="caution">
    <text evidence="2">The sequence shown here is derived from an EMBL/GenBank/DDBJ whole genome shotgun (WGS) entry which is preliminary data.</text>
</comment>
<gene>
    <name evidence="2" type="ORF">Sradi_5260800</name>
</gene>
<reference evidence="2" key="2">
    <citation type="journal article" date="2024" name="Plant">
        <title>Genomic evolution and insights into agronomic trait innovations of Sesamum species.</title>
        <authorList>
            <person name="Miao H."/>
            <person name="Wang L."/>
            <person name="Qu L."/>
            <person name="Liu H."/>
            <person name="Sun Y."/>
            <person name="Le M."/>
            <person name="Wang Q."/>
            <person name="Wei S."/>
            <person name="Zheng Y."/>
            <person name="Lin W."/>
            <person name="Duan Y."/>
            <person name="Cao H."/>
            <person name="Xiong S."/>
            <person name="Wang X."/>
            <person name="Wei L."/>
            <person name="Li C."/>
            <person name="Ma Q."/>
            <person name="Ju M."/>
            <person name="Zhao R."/>
            <person name="Li G."/>
            <person name="Mu C."/>
            <person name="Tian Q."/>
            <person name="Mei H."/>
            <person name="Zhang T."/>
            <person name="Gao T."/>
            <person name="Zhang H."/>
        </authorList>
    </citation>
    <scope>NUCLEOTIDE SEQUENCE</scope>
    <source>
        <strain evidence="2">G02</strain>
    </source>
</reference>
<dbReference type="EMBL" id="JACGWJ010000024">
    <property type="protein sequence ID" value="KAL0319993.1"/>
    <property type="molecule type" value="Genomic_DNA"/>
</dbReference>
<feature type="region of interest" description="Disordered" evidence="1">
    <location>
        <begin position="170"/>
        <end position="193"/>
    </location>
</feature>
<feature type="compositionally biased region" description="Polar residues" evidence="1">
    <location>
        <begin position="10"/>
        <end position="19"/>
    </location>
</feature>
<feature type="region of interest" description="Disordered" evidence="1">
    <location>
        <begin position="103"/>
        <end position="155"/>
    </location>
</feature>
<feature type="compositionally biased region" description="Polar residues" evidence="1">
    <location>
        <begin position="222"/>
        <end position="233"/>
    </location>
</feature>
<sequence length="233" mass="24921">MWNEFRLSPLGNSFAPSQGSRDEYETGTQSVSSFSSPSHVHESVTLSPLPQARGFNPLAAASSVPAVVPEQPLTSRVAATSLIRDVKRTSVVWDQEAGRYVSVPVSASEARKRPSLPPPAALTNPHSATGTQDKRPAVPPQEPLRPLAKAEARQSEKLTYTGQSIFFGGPLLSAPIRDGLKREGASSSRDAQDKLALTLSRESRFKRDAVSNQLPIFVPGDSDSNPSPLSGPK</sequence>
<organism evidence="2">
    <name type="scientific">Sesamum radiatum</name>
    <name type="common">Black benniseed</name>
    <dbReference type="NCBI Taxonomy" id="300843"/>
    <lineage>
        <taxon>Eukaryota</taxon>
        <taxon>Viridiplantae</taxon>
        <taxon>Streptophyta</taxon>
        <taxon>Embryophyta</taxon>
        <taxon>Tracheophyta</taxon>
        <taxon>Spermatophyta</taxon>
        <taxon>Magnoliopsida</taxon>
        <taxon>eudicotyledons</taxon>
        <taxon>Gunneridae</taxon>
        <taxon>Pentapetalae</taxon>
        <taxon>asterids</taxon>
        <taxon>lamiids</taxon>
        <taxon>Lamiales</taxon>
        <taxon>Pedaliaceae</taxon>
        <taxon>Sesamum</taxon>
    </lineage>
</organism>
<accession>A0AAW2LMR2</accession>
<feature type="region of interest" description="Disordered" evidence="1">
    <location>
        <begin position="1"/>
        <end position="55"/>
    </location>
</feature>
<feature type="region of interest" description="Disordered" evidence="1">
    <location>
        <begin position="209"/>
        <end position="233"/>
    </location>
</feature>
<evidence type="ECO:0000256" key="1">
    <source>
        <dbReference type="SAM" id="MobiDB-lite"/>
    </source>
</evidence>